<evidence type="ECO:0000256" key="1">
    <source>
        <dbReference type="ARBA" id="ARBA00022729"/>
    </source>
</evidence>
<dbReference type="SMART" id="SM00758">
    <property type="entry name" value="PA14"/>
    <property type="match status" value="3"/>
</dbReference>
<gene>
    <name evidence="6" type="ORF">BST96_05290</name>
</gene>
<dbReference type="InterPro" id="IPR037524">
    <property type="entry name" value="PA14/GLEYA"/>
</dbReference>
<dbReference type="Gene3D" id="2.60.40.1220">
    <property type="match status" value="2"/>
</dbReference>
<dbReference type="InterPro" id="IPR011658">
    <property type="entry name" value="PA14_dom"/>
</dbReference>
<evidence type="ECO:0000313" key="7">
    <source>
        <dbReference type="Proteomes" id="UP000193450"/>
    </source>
</evidence>
<protein>
    <recommendedName>
        <fullName evidence="5">PA14 domain-containing protein</fullName>
    </recommendedName>
</protein>
<dbReference type="Pfam" id="PF13385">
    <property type="entry name" value="Laminin_G_3"/>
    <property type="match status" value="1"/>
</dbReference>
<evidence type="ECO:0000313" key="6">
    <source>
        <dbReference type="EMBL" id="ARN73584.1"/>
    </source>
</evidence>
<dbReference type="OrthoDB" id="9790247at2"/>
<dbReference type="Proteomes" id="UP000193450">
    <property type="component" value="Chromosome"/>
</dbReference>
<dbReference type="KEGG" id="osg:BST96_05290"/>
<keyword evidence="7" id="KW-1185">Reference proteome</keyword>
<dbReference type="InterPro" id="IPR046524">
    <property type="entry name" value="DUF6701"/>
</dbReference>
<dbReference type="PROSITE" id="PS51820">
    <property type="entry name" value="PA14"/>
    <property type="match status" value="3"/>
</dbReference>
<evidence type="ECO:0000256" key="2">
    <source>
        <dbReference type="ARBA" id="ARBA00023157"/>
    </source>
</evidence>
<organism evidence="6 7">
    <name type="scientific">Oceanicoccus sagamiensis</name>
    <dbReference type="NCBI Taxonomy" id="716816"/>
    <lineage>
        <taxon>Bacteria</taxon>
        <taxon>Pseudomonadati</taxon>
        <taxon>Pseudomonadota</taxon>
        <taxon>Gammaproteobacteria</taxon>
        <taxon>Cellvibrionales</taxon>
        <taxon>Spongiibacteraceae</taxon>
        <taxon>Oceanicoccus</taxon>
    </lineage>
</organism>
<feature type="domain" description="PA14" evidence="5">
    <location>
        <begin position="506"/>
        <end position="649"/>
    </location>
</feature>
<feature type="domain" description="PA14" evidence="5">
    <location>
        <begin position="265"/>
        <end position="408"/>
    </location>
</feature>
<dbReference type="Gene3D" id="2.60.120.380">
    <property type="match status" value="2"/>
</dbReference>
<dbReference type="Pfam" id="PF20419">
    <property type="entry name" value="DUF6701"/>
    <property type="match status" value="1"/>
</dbReference>
<reference evidence="6 7" key="1">
    <citation type="submission" date="2016-11" db="EMBL/GenBank/DDBJ databases">
        <title>Trade-off between light-utilization and light-protection in marine flavobacteria.</title>
        <authorList>
            <person name="Kumagai Y."/>
        </authorList>
    </citation>
    <scope>NUCLEOTIDE SEQUENCE [LARGE SCALE GENOMIC DNA]</scope>
    <source>
        <strain evidence="6 7">NBRC 107125</strain>
    </source>
</reference>
<feature type="chain" id="PRO_5012575578" description="PA14 domain-containing protein" evidence="4">
    <location>
        <begin position="27"/>
        <end position="1571"/>
    </location>
</feature>
<name>A0A1X9N917_9GAMM</name>
<keyword evidence="2" id="KW-1015">Disulfide bond</keyword>
<dbReference type="EMBL" id="CP019343">
    <property type="protein sequence ID" value="ARN73584.1"/>
    <property type="molecule type" value="Genomic_DNA"/>
</dbReference>
<dbReference type="SUPFAM" id="SSF56988">
    <property type="entry name" value="Anthrax protective antigen"/>
    <property type="match status" value="3"/>
</dbReference>
<dbReference type="RefSeq" id="WP_085757698.1">
    <property type="nucleotide sequence ID" value="NZ_CP019343.1"/>
</dbReference>
<accession>A0A1X9N917</accession>
<evidence type="ECO:0000256" key="3">
    <source>
        <dbReference type="SAM" id="MobiDB-lite"/>
    </source>
</evidence>
<proteinExistence type="predicted"/>
<dbReference type="Pfam" id="PF07691">
    <property type="entry name" value="PA14"/>
    <property type="match status" value="3"/>
</dbReference>
<dbReference type="Gene3D" id="2.60.120.200">
    <property type="match status" value="1"/>
</dbReference>
<feature type="signal peptide" evidence="4">
    <location>
        <begin position="1"/>
        <end position="26"/>
    </location>
</feature>
<sequence>MKRLGQFMPRILFALTLVALALVARADINATYYDQNGVQYDFFTGTEIKTIDANIDFTWGGGEPIAGIPRDDFSVRWEGELEVPADGNYTFRVRGDDGIRIYIDGSLLINDWSNHGPRNRDSSAVAMLAGQRYTILVEHYERGGGAVAQVSWSGPTTGGFQIIPSTFLFAETSPPEVVAAGYGCSADSISITYDSNMDQTTVENIANYALDNGATITVATLEADGRTVTLATSELTEENYLVTINNVENTSGDIIAVDTTTTASFRISGLSATYFDQNNTSGAYFTGFQVEQVDATVDFNWGSGAPVSGIGSDRFSVRWEGFVIASETDNFEFRTRSDDGVRLYIDNVLVIDNWTNHGPRYDYSVAIPMVADQQYAIRMEYYENTGGAVAQLQWQNSSFSWVTIPQSQLLGTCGLPTLQSASFSCSGDTISVAFSEQVSTVTAEDTDNYSINRGVTVNSATLESDGQTVTLETSNLGPVDYLLTVNNIEDSSGTEIEPNSQITAVYQNTGLTATYYDQNNSSRAYFTGNTVTVIEENIDHDWGRNAPVAGIGVDRFSVRWEGYIEPPTDGDYIFRSRSDDGFRLYLDDVEIIDHWSDHSASYRSSATQTLVAGQSYKIVAEFYENGGDAVAQLEWSGPGFGSEIIAPEYFISDCESPTGEWQFEEPFWNGTSGEVLDASGTGNNGTARDNGNGSLPSTSYANPAISGNPGTCRYGEFDGVDDYVEVDAGFANKQQSFTITAWINPVNTDPGSRIFADDESNSQGYAFSVGDPGNGRLRFYSRGVNPISVDTRSSVIRNNRWTHVAAVHDVDNKTRTIYVNGVAQRLNTGGFSSTYTGTWGVDAGPASIGGETNSGETANRFTGAIDEVRFYDLALEADDIVTIYNETHACDDFPTATRFDIDHSNSAIFCAPTVVTVTAENDLDAADLSYNGTITLDTQTGEGNWSLNSGSGSFDNGTDNDGIATYEFTISDNGVASFLLDRSGSAIGPDDDDSIDIDVTDGLITDDDSEGELSFSASGFTISGAVLDNPASSQGIGTQIAGVPFTAFISAYGQTREDPICGVIENYSGTKSLSLTMMYLNPGTGPETITADTTDIDFTQGQGTISLTYKDVGEINFSLAEGVTINGDSNNFVVRPDRFVIEPEGAVADYNGINAYRKAGEDFAVTVTAVERGGDPVSNYGKEADPEGVVLTSINLLPSGGVNGNFTCSDDPCLSPSADPASFSGDFQYDEVGVIRLTAKVDGDNGYLGTREYAETSLDPVGRFTPDHFIVNNISLTPALSSAGFTYLDQPFEVTYTLEARSSNNTTTQNYEGSFSRLPDTDTGVVYSAVDGIETFPARLSSTNTTLTWTKGESYDASATVPVITNYDLTLARLADPDGPFSNTVINLNVTDTDGISLLTADTPLNTTATEFRYGRVFIPPVYGPEIAKDALTDIPLTIEYWADPDGDTNFEFVLNTDDSETDYGSWIQVAGAAACVEVIGPVLCSDISIQKAPDSSTFNAGRSVAGTAAIKVLRPGAGNTGSLTVQFNVDNWLTFNWDTGAAGDEEPSTQINFGQYRGHDRIIYWREALQ</sequence>
<keyword evidence="1 4" id="KW-0732">Signal</keyword>
<dbReference type="InterPro" id="IPR014755">
    <property type="entry name" value="Cu-Rt/internalin_Ig-like"/>
</dbReference>
<dbReference type="Gene3D" id="3.90.182.10">
    <property type="entry name" value="Toxin - Anthrax Protective Antigen,domain 1"/>
    <property type="match status" value="1"/>
</dbReference>
<dbReference type="InterPro" id="IPR006558">
    <property type="entry name" value="LamG-like"/>
</dbReference>
<evidence type="ECO:0000256" key="4">
    <source>
        <dbReference type="SAM" id="SignalP"/>
    </source>
</evidence>
<evidence type="ECO:0000259" key="5">
    <source>
        <dbReference type="PROSITE" id="PS51820"/>
    </source>
</evidence>
<dbReference type="SMART" id="SM00560">
    <property type="entry name" value="LamGL"/>
    <property type="match status" value="1"/>
</dbReference>
<feature type="domain" description="PA14" evidence="5">
    <location>
        <begin position="33"/>
        <end position="167"/>
    </location>
</feature>
<dbReference type="STRING" id="716816.BST96_05290"/>
<feature type="region of interest" description="Disordered" evidence="3">
    <location>
        <begin position="680"/>
        <end position="699"/>
    </location>
</feature>